<protein>
    <submittedName>
        <fullName evidence="11">EamA family transporter RarD</fullName>
    </submittedName>
</protein>
<feature type="transmembrane region" description="Helical" evidence="9">
    <location>
        <begin position="219"/>
        <end position="239"/>
    </location>
</feature>
<keyword evidence="5 9" id="KW-0812">Transmembrane</keyword>
<dbReference type="AlphaFoldDB" id="A0A6H9WNQ2"/>
<feature type="region of interest" description="Disordered" evidence="8">
    <location>
        <begin position="302"/>
        <end position="327"/>
    </location>
</feature>
<comment type="subcellular location">
    <subcellularLocation>
        <location evidence="1">Cell membrane</location>
        <topology evidence="1">Multi-pass membrane protein</topology>
    </subcellularLocation>
</comment>
<keyword evidence="7 9" id="KW-0472">Membrane</keyword>
<dbReference type="OrthoDB" id="369870at2"/>
<proteinExistence type="inferred from homology"/>
<dbReference type="Pfam" id="PF00892">
    <property type="entry name" value="EamA"/>
    <property type="match status" value="1"/>
</dbReference>
<dbReference type="SUPFAM" id="SSF103481">
    <property type="entry name" value="Multidrug resistance efflux transporter EmrE"/>
    <property type="match status" value="2"/>
</dbReference>
<evidence type="ECO:0000256" key="8">
    <source>
        <dbReference type="SAM" id="MobiDB-lite"/>
    </source>
</evidence>
<gene>
    <name evidence="11" type="primary">rarD</name>
    <name evidence="11" type="ORF">F8O04_03400</name>
</gene>
<dbReference type="PANTHER" id="PTHR22911:SF137">
    <property type="entry name" value="SOLUTE CARRIER FAMILY 35 MEMBER G2-RELATED"/>
    <property type="match status" value="1"/>
</dbReference>
<name>A0A6H9WNQ2_9MICO</name>
<dbReference type="NCBIfam" id="TIGR00688">
    <property type="entry name" value="rarD"/>
    <property type="match status" value="1"/>
</dbReference>
<organism evidence="11 12">
    <name type="scientific">Pseudoclavibacter endophyticus</name>
    <dbReference type="NCBI Taxonomy" id="1778590"/>
    <lineage>
        <taxon>Bacteria</taxon>
        <taxon>Bacillati</taxon>
        <taxon>Actinomycetota</taxon>
        <taxon>Actinomycetes</taxon>
        <taxon>Micrococcales</taxon>
        <taxon>Microbacteriaceae</taxon>
        <taxon>Pseudoclavibacter</taxon>
    </lineage>
</organism>
<evidence type="ECO:0000259" key="10">
    <source>
        <dbReference type="Pfam" id="PF00892"/>
    </source>
</evidence>
<dbReference type="GO" id="GO:0005886">
    <property type="term" value="C:plasma membrane"/>
    <property type="evidence" value="ECO:0007669"/>
    <property type="project" value="UniProtKB-SubCell"/>
</dbReference>
<comment type="similarity">
    <text evidence="2">Belongs to the EamA transporter family.</text>
</comment>
<feature type="domain" description="EamA" evidence="10">
    <location>
        <begin position="11"/>
        <end position="145"/>
    </location>
</feature>
<keyword evidence="6 9" id="KW-1133">Transmembrane helix</keyword>
<evidence type="ECO:0000256" key="6">
    <source>
        <dbReference type="ARBA" id="ARBA00022989"/>
    </source>
</evidence>
<dbReference type="InterPro" id="IPR004626">
    <property type="entry name" value="RarD"/>
</dbReference>
<feature type="transmembrane region" description="Helical" evidence="9">
    <location>
        <begin position="251"/>
        <end position="269"/>
    </location>
</feature>
<evidence type="ECO:0000313" key="12">
    <source>
        <dbReference type="Proteomes" id="UP000431744"/>
    </source>
</evidence>
<feature type="transmembrane region" description="Helical" evidence="9">
    <location>
        <begin position="275"/>
        <end position="294"/>
    </location>
</feature>
<keyword evidence="12" id="KW-1185">Reference proteome</keyword>
<evidence type="ECO:0000256" key="2">
    <source>
        <dbReference type="ARBA" id="ARBA00007362"/>
    </source>
</evidence>
<evidence type="ECO:0000256" key="1">
    <source>
        <dbReference type="ARBA" id="ARBA00004651"/>
    </source>
</evidence>
<feature type="compositionally biased region" description="Gly residues" evidence="8">
    <location>
        <begin position="317"/>
        <end position="327"/>
    </location>
</feature>
<feature type="transmembrane region" description="Helical" evidence="9">
    <location>
        <begin position="74"/>
        <end position="94"/>
    </location>
</feature>
<evidence type="ECO:0000256" key="3">
    <source>
        <dbReference type="ARBA" id="ARBA00022448"/>
    </source>
</evidence>
<reference evidence="11 12" key="1">
    <citation type="submission" date="2019-09" db="EMBL/GenBank/DDBJ databases">
        <title>Phylogeny of genus Pseudoclavibacter and closely related genus.</title>
        <authorList>
            <person name="Li Y."/>
        </authorList>
    </citation>
    <scope>NUCLEOTIDE SEQUENCE [LARGE SCALE GENOMIC DNA]</scope>
    <source>
        <strain evidence="11 12">EGI 60007</strain>
    </source>
</reference>
<evidence type="ECO:0000256" key="7">
    <source>
        <dbReference type="ARBA" id="ARBA00023136"/>
    </source>
</evidence>
<feature type="transmembrane region" description="Helical" evidence="9">
    <location>
        <begin position="12"/>
        <end position="31"/>
    </location>
</feature>
<keyword evidence="4" id="KW-1003">Cell membrane</keyword>
<dbReference type="InterPro" id="IPR000620">
    <property type="entry name" value="EamA_dom"/>
</dbReference>
<sequence>MLDVNTSSRAGVAYAALAYGLWGFLPLYIALTTPTSSVEFIGWRILLSALFCAILLAVMRGWRATGRLFRDRRVVGTLALAGTVVAVNWFVYVFAVMSGHTVEASLGYFLNPIVSVVLGLVVLKERLRPLQWAAAGVAVVAVLVLAIGYGSFPWIALVLACSFGFYGLIKKRVGARAGAIPGFFVETTLIAPIGLGCLAWALLAGGGITLGSVSTDHTAALLLAGVVTSLPLLAFAAAAKRLTLVEVGMMQFIAPITQFLIGVFVFGESMPPERWAGFAIVWVALACFAIDLVIAGRRRSAATGAPMPRSPADAPGRPGGRGPAGPA</sequence>
<dbReference type="InterPro" id="IPR037185">
    <property type="entry name" value="EmrE-like"/>
</dbReference>
<dbReference type="EMBL" id="WBJY01000001">
    <property type="protein sequence ID" value="KAB1649331.1"/>
    <property type="molecule type" value="Genomic_DNA"/>
</dbReference>
<evidence type="ECO:0000256" key="4">
    <source>
        <dbReference type="ARBA" id="ARBA00022475"/>
    </source>
</evidence>
<evidence type="ECO:0000256" key="9">
    <source>
        <dbReference type="SAM" id="Phobius"/>
    </source>
</evidence>
<feature type="transmembrane region" description="Helical" evidence="9">
    <location>
        <begin position="106"/>
        <end position="123"/>
    </location>
</feature>
<dbReference type="Proteomes" id="UP000431744">
    <property type="component" value="Unassembled WGS sequence"/>
</dbReference>
<feature type="transmembrane region" description="Helical" evidence="9">
    <location>
        <begin position="153"/>
        <end position="169"/>
    </location>
</feature>
<evidence type="ECO:0000256" key="5">
    <source>
        <dbReference type="ARBA" id="ARBA00022692"/>
    </source>
</evidence>
<dbReference type="PANTHER" id="PTHR22911">
    <property type="entry name" value="ACYL-MALONYL CONDENSING ENZYME-RELATED"/>
    <property type="match status" value="1"/>
</dbReference>
<accession>A0A6H9WNQ2</accession>
<keyword evidence="3" id="KW-0813">Transport</keyword>
<evidence type="ECO:0000313" key="11">
    <source>
        <dbReference type="EMBL" id="KAB1649331.1"/>
    </source>
</evidence>
<feature type="transmembrane region" description="Helical" evidence="9">
    <location>
        <begin position="43"/>
        <end position="62"/>
    </location>
</feature>
<feature type="transmembrane region" description="Helical" evidence="9">
    <location>
        <begin position="189"/>
        <end position="213"/>
    </location>
</feature>
<comment type="caution">
    <text evidence="11">The sequence shown here is derived from an EMBL/GenBank/DDBJ whole genome shotgun (WGS) entry which is preliminary data.</text>
</comment>
<feature type="transmembrane region" description="Helical" evidence="9">
    <location>
        <begin position="130"/>
        <end position="147"/>
    </location>
</feature>